<dbReference type="Pfam" id="PF00787">
    <property type="entry name" value="PX"/>
    <property type="match status" value="1"/>
</dbReference>
<dbReference type="PROSITE" id="PS50195">
    <property type="entry name" value="PX"/>
    <property type="match status" value="1"/>
</dbReference>
<dbReference type="Proteomes" id="UP000818624">
    <property type="component" value="Chromosome 1"/>
</dbReference>
<keyword evidence="3" id="KW-1185">Reference proteome</keyword>
<organism evidence="2 3">
    <name type="scientific">Malassezia furfur</name>
    <name type="common">Pityriasis versicolor infection agent</name>
    <name type="synonym">Pityrosporum furfur</name>
    <dbReference type="NCBI Taxonomy" id="55194"/>
    <lineage>
        <taxon>Eukaryota</taxon>
        <taxon>Fungi</taxon>
        <taxon>Dikarya</taxon>
        <taxon>Basidiomycota</taxon>
        <taxon>Ustilaginomycotina</taxon>
        <taxon>Malasseziomycetes</taxon>
        <taxon>Malasseziales</taxon>
        <taxon>Malasseziaceae</taxon>
        <taxon>Malassezia</taxon>
    </lineage>
</organism>
<dbReference type="Gene3D" id="3.30.1520.10">
    <property type="entry name" value="Phox-like domain"/>
    <property type="match status" value="1"/>
</dbReference>
<dbReference type="PANTHER" id="PTHR22775">
    <property type="entry name" value="SORTING NEXIN"/>
    <property type="match status" value="1"/>
</dbReference>
<dbReference type="CDD" id="cd06093">
    <property type="entry name" value="PX_domain"/>
    <property type="match status" value="1"/>
</dbReference>
<dbReference type="Pfam" id="PF08628">
    <property type="entry name" value="Nexin_C"/>
    <property type="match status" value="1"/>
</dbReference>
<proteinExistence type="predicted"/>
<sequence length="432" mass="49267">MTANRRLKELVVMVEKLRKHEAILDTLLKKAELSGTKANQVRLIEASSCSVQRDLRSVLWEMEYVEQIRRESMHVFDGSRGEARVSIHDTEIHLDGDQRPFILYHICVHLPSSSAASSTEGQEWMVSRRYSEFRTLHQNLKRKFRSVWPFESMFPGKKLVGSMNEAFVEQRRAALERYLQAVVALSEVRLNADMREFLSDTGIAEEDSRNMNDLGPTLITRMFDSVAGFADNVDDLVGGFRPPMFDAVVQQLIKGDSQVDIHASAPLVAGVSEDPSRPSYITEPLCDFIIELFQLRHKADWLRRRAIVIILQNLLGSTIETWMRGMMSKFLSETVIYSSLASLRQMLWPDNAHFQLNPPPVRSATERLDTLNLTHATMATLVPAVMDNILGNNRAQIAAQKMVAMVQNQRLNKHVLYTILDELVNDMLREDL</sequence>
<gene>
    <name evidence="2" type="primary">TRM8_2</name>
    <name evidence="2" type="ORF">GLX27_000467</name>
</gene>
<dbReference type="InterPro" id="IPR036871">
    <property type="entry name" value="PX_dom_sf"/>
</dbReference>
<protein>
    <submittedName>
        <fullName evidence="2">tRNA (Guanine-N(7)-)-methyltransferase (tRNA(m7G46)-methyltransferase)</fullName>
    </submittedName>
</protein>
<reference evidence="2 3" key="1">
    <citation type="journal article" date="2020" name="Elife">
        <title>Loss of centromere function drives karyotype evolution in closely related Malassezia species.</title>
        <authorList>
            <person name="Sankaranarayanan S.R."/>
            <person name="Ianiri G."/>
            <person name="Coelho M.A."/>
            <person name="Reza M.H."/>
            <person name="Thimmappa B.C."/>
            <person name="Ganguly P."/>
            <person name="Vadnala R.N."/>
            <person name="Sun S."/>
            <person name="Siddharthan R."/>
            <person name="Tellgren-Roth C."/>
            <person name="Dawson T.L."/>
            <person name="Heitman J."/>
            <person name="Sanyal K."/>
        </authorList>
    </citation>
    <scope>NUCLEOTIDE SEQUENCE [LARGE SCALE GENOMIC DNA]</scope>
    <source>
        <strain evidence="2">CBS14141</strain>
    </source>
</reference>
<accession>A0ABY8EM12</accession>
<dbReference type="SUPFAM" id="SSF64268">
    <property type="entry name" value="PX domain"/>
    <property type="match status" value="1"/>
</dbReference>
<dbReference type="PANTHER" id="PTHR22775:SF3">
    <property type="entry name" value="SORTING NEXIN-13"/>
    <property type="match status" value="1"/>
</dbReference>
<dbReference type="EMBL" id="CP046234">
    <property type="protein sequence ID" value="WFD45842.1"/>
    <property type="molecule type" value="Genomic_DNA"/>
</dbReference>
<evidence type="ECO:0000313" key="3">
    <source>
        <dbReference type="Proteomes" id="UP000818624"/>
    </source>
</evidence>
<name>A0ABY8EM12_MALFU</name>
<feature type="domain" description="PX" evidence="1">
    <location>
        <begin position="82"/>
        <end position="205"/>
    </location>
</feature>
<dbReference type="InterPro" id="IPR013937">
    <property type="entry name" value="Sorting_nexin_C"/>
</dbReference>
<dbReference type="InterPro" id="IPR001683">
    <property type="entry name" value="PX_dom"/>
</dbReference>
<evidence type="ECO:0000259" key="1">
    <source>
        <dbReference type="PROSITE" id="PS50195"/>
    </source>
</evidence>
<evidence type="ECO:0000313" key="2">
    <source>
        <dbReference type="EMBL" id="WFD45842.1"/>
    </source>
</evidence>
<dbReference type="SMART" id="SM00312">
    <property type="entry name" value="PX"/>
    <property type="match status" value="1"/>
</dbReference>